<feature type="compositionally biased region" description="Polar residues" evidence="1">
    <location>
        <begin position="1"/>
        <end position="10"/>
    </location>
</feature>
<feature type="non-terminal residue" evidence="2">
    <location>
        <position position="1"/>
    </location>
</feature>
<proteinExistence type="predicted"/>
<organism evidence="2 3">
    <name type="scientific">Chiloscyllium punctatum</name>
    <name type="common">Brownbanded bambooshark</name>
    <name type="synonym">Hemiscyllium punctatum</name>
    <dbReference type="NCBI Taxonomy" id="137246"/>
    <lineage>
        <taxon>Eukaryota</taxon>
        <taxon>Metazoa</taxon>
        <taxon>Chordata</taxon>
        <taxon>Craniata</taxon>
        <taxon>Vertebrata</taxon>
        <taxon>Chondrichthyes</taxon>
        <taxon>Elasmobranchii</taxon>
        <taxon>Galeomorphii</taxon>
        <taxon>Galeoidea</taxon>
        <taxon>Orectolobiformes</taxon>
        <taxon>Hemiscylliidae</taxon>
        <taxon>Chiloscyllium</taxon>
    </lineage>
</organism>
<feature type="region of interest" description="Disordered" evidence="1">
    <location>
        <begin position="1"/>
        <end position="66"/>
    </location>
</feature>
<gene>
    <name evidence="2" type="ORF">chiPu_0032132</name>
</gene>
<evidence type="ECO:0000313" key="2">
    <source>
        <dbReference type="EMBL" id="GCC47814.1"/>
    </source>
</evidence>
<dbReference type="Proteomes" id="UP000287033">
    <property type="component" value="Unassembled WGS sequence"/>
</dbReference>
<evidence type="ECO:0000256" key="1">
    <source>
        <dbReference type="SAM" id="MobiDB-lite"/>
    </source>
</evidence>
<evidence type="ECO:0000313" key="3">
    <source>
        <dbReference type="Proteomes" id="UP000287033"/>
    </source>
</evidence>
<keyword evidence="3" id="KW-1185">Reference proteome</keyword>
<dbReference type="AlphaFoldDB" id="A0A401TYU2"/>
<feature type="compositionally biased region" description="Basic and acidic residues" evidence="1">
    <location>
        <begin position="38"/>
        <end position="56"/>
    </location>
</feature>
<protein>
    <submittedName>
        <fullName evidence="2">Uncharacterized protein</fullName>
    </submittedName>
</protein>
<reference evidence="2 3" key="1">
    <citation type="journal article" date="2018" name="Nat. Ecol. Evol.">
        <title>Shark genomes provide insights into elasmobranch evolution and the origin of vertebrates.</title>
        <authorList>
            <person name="Hara Y"/>
            <person name="Yamaguchi K"/>
            <person name="Onimaru K"/>
            <person name="Kadota M"/>
            <person name="Koyanagi M"/>
            <person name="Keeley SD"/>
            <person name="Tatsumi K"/>
            <person name="Tanaka K"/>
            <person name="Motone F"/>
            <person name="Kageyama Y"/>
            <person name="Nozu R"/>
            <person name="Adachi N"/>
            <person name="Nishimura O"/>
            <person name="Nakagawa R"/>
            <person name="Tanegashima C"/>
            <person name="Kiyatake I"/>
            <person name="Matsumoto R"/>
            <person name="Murakumo K"/>
            <person name="Nishida K"/>
            <person name="Terakita A"/>
            <person name="Kuratani S"/>
            <person name="Sato K"/>
            <person name="Hyodo S Kuraku.S."/>
        </authorList>
    </citation>
    <scope>NUCLEOTIDE SEQUENCE [LARGE SCALE GENOMIC DNA]</scope>
</reference>
<name>A0A401TYU2_CHIPU</name>
<sequence>SHASLVSLSPRTRRRHQRGHAAGPERQFAVRPQLPRLGRADQLSRRAPDHGGRAGRDAGAGAIMETGDGRALVGLERRHPRRRVHPVDDPAAALARCRNVAGAGGRGPDDRRHRDGPFRRVRSGAASGIDFTAGRHRPDHRRRASDQGLRRSTSPSTRMIP</sequence>
<feature type="compositionally biased region" description="Basic residues" evidence="1">
    <location>
        <begin position="134"/>
        <end position="143"/>
    </location>
</feature>
<comment type="caution">
    <text evidence="2">The sequence shown here is derived from an EMBL/GenBank/DDBJ whole genome shotgun (WGS) entry which is preliminary data.</text>
</comment>
<feature type="compositionally biased region" description="Polar residues" evidence="1">
    <location>
        <begin position="150"/>
        <end position="161"/>
    </location>
</feature>
<feature type="region of interest" description="Disordered" evidence="1">
    <location>
        <begin position="98"/>
        <end position="161"/>
    </location>
</feature>
<feature type="compositionally biased region" description="Basic and acidic residues" evidence="1">
    <location>
        <begin position="107"/>
        <end position="118"/>
    </location>
</feature>
<dbReference type="EMBL" id="BEZZ01228247">
    <property type="protein sequence ID" value="GCC47814.1"/>
    <property type="molecule type" value="Genomic_DNA"/>
</dbReference>
<accession>A0A401TYU2</accession>